<feature type="compositionally biased region" description="Low complexity" evidence="1">
    <location>
        <begin position="126"/>
        <end position="139"/>
    </location>
</feature>
<evidence type="ECO:0000313" key="4">
    <source>
        <dbReference type="Proteomes" id="UP000431401"/>
    </source>
</evidence>
<comment type="caution">
    <text evidence="3">The sequence shown here is derived from an EMBL/GenBank/DDBJ whole genome shotgun (WGS) entry which is preliminary data.</text>
</comment>
<proteinExistence type="predicted"/>
<evidence type="ECO:0000313" key="3">
    <source>
        <dbReference type="EMBL" id="MQY28125.1"/>
    </source>
</evidence>
<feature type="compositionally biased region" description="Basic and acidic residues" evidence="1">
    <location>
        <begin position="253"/>
        <end position="263"/>
    </location>
</feature>
<feature type="region of interest" description="Disordered" evidence="1">
    <location>
        <begin position="1"/>
        <end position="263"/>
    </location>
</feature>
<organism evidence="3 4">
    <name type="scientific">Nocardia aurantia</name>
    <dbReference type="NCBI Taxonomy" id="2585199"/>
    <lineage>
        <taxon>Bacteria</taxon>
        <taxon>Bacillati</taxon>
        <taxon>Actinomycetota</taxon>
        <taxon>Actinomycetes</taxon>
        <taxon>Mycobacteriales</taxon>
        <taxon>Nocardiaceae</taxon>
        <taxon>Nocardia</taxon>
    </lineage>
</organism>
<dbReference type="RefSeq" id="WP_227837903.1">
    <property type="nucleotide sequence ID" value="NZ_WEGI01000007.1"/>
</dbReference>
<evidence type="ECO:0000256" key="2">
    <source>
        <dbReference type="SAM" id="Phobius"/>
    </source>
</evidence>
<gene>
    <name evidence="3" type="ORF">NRB56_37080</name>
</gene>
<dbReference type="Proteomes" id="UP000431401">
    <property type="component" value="Unassembled WGS sequence"/>
</dbReference>
<keyword evidence="2" id="KW-1133">Transmembrane helix</keyword>
<protein>
    <submittedName>
        <fullName evidence="3">Uncharacterized protein</fullName>
    </submittedName>
</protein>
<keyword evidence="2" id="KW-0472">Membrane</keyword>
<feature type="transmembrane region" description="Helical" evidence="2">
    <location>
        <begin position="284"/>
        <end position="305"/>
    </location>
</feature>
<feature type="compositionally biased region" description="Low complexity" evidence="1">
    <location>
        <begin position="198"/>
        <end position="219"/>
    </location>
</feature>
<accession>A0A7K0DQS6</accession>
<dbReference type="AlphaFoldDB" id="A0A7K0DQS6"/>
<evidence type="ECO:0000256" key="1">
    <source>
        <dbReference type="SAM" id="MobiDB-lite"/>
    </source>
</evidence>
<keyword evidence="4" id="KW-1185">Reference proteome</keyword>
<name>A0A7K0DQS6_9NOCA</name>
<feature type="compositionally biased region" description="Polar residues" evidence="1">
    <location>
        <begin position="384"/>
        <end position="401"/>
    </location>
</feature>
<dbReference type="EMBL" id="WEGI01000007">
    <property type="protein sequence ID" value="MQY28125.1"/>
    <property type="molecule type" value="Genomic_DNA"/>
</dbReference>
<reference evidence="3 4" key="1">
    <citation type="submission" date="2019-10" db="EMBL/GenBank/DDBJ databases">
        <title>Nocardia macrotermitis sp. nov. and Nocardia aurantia sp. nov., isolated from the gut of fungus growing-termite Macrotermes natalensis.</title>
        <authorList>
            <person name="Benndorf R."/>
            <person name="Schwitalla J."/>
            <person name="Martin K."/>
            <person name="De Beer W."/>
            <person name="Kaster A.-K."/>
            <person name="Vollmers J."/>
            <person name="Poulsen M."/>
            <person name="Beemelmanns C."/>
        </authorList>
    </citation>
    <scope>NUCLEOTIDE SEQUENCE [LARGE SCALE GENOMIC DNA]</scope>
    <source>
        <strain evidence="3 4">RB56</strain>
    </source>
</reference>
<feature type="compositionally biased region" description="Gly residues" evidence="1">
    <location>
        <begin position="405"/>
        <end position="420"/>
    </location>
</feature>
<keyword evidence="2" id="KW-0812">Transmembrane</keyword>
<feature type="compositionally biased region" description="Pro residues" evidence="1">
    <location>
        <begin position="168"/>
        <end position="177"/>
    </location>
</feature>
<sequence>MPTEYPGTPPEVPDPRDAASGASGASPNRADEDTPTTRYRRGETSPTANPTDTASDSGSTAHFHRPGSHSDAIDAPTGRIDRAGNAEPRSAGSRADTTSSGDAESPGNAESSGSVGSSGGTEPHRGAAPGTSGSSAAEPPSDDADWWAHTPKIEYPSDTTGLVDAPVGPQPTLPLPGAPDVFPRVDPATLSAGPESDSPTAESGPAAAGPASPPRSMSGQSMRGAPPPRKARGSVQRQKAGVTTPRDPSLGEARAREKGRERAAAAEKLAAERLEAKRRNRKRVLIGGAAVAGVATLVGAGYLAYSAANKPNEVTAYCVTDDNNQQTVVPDDDCVKAQDYVTSYGGGGYYNGAYTPGIPGIFLYNGHQYRYYYGGSNTTIGSHPSGGSFSAPSHSVTSTKSGTVVRGGLGVKGGGKSGGS</sequence>
<feature type="region of interest" description="Disordered" evidence="1">
    <location>
        <begin position="384"/>
        <end position="420"/>
    </location>
</feature>
<feature type="compositionally biased region" description="Polar residues" evidence="1">
    <location>
        <begin position="44"/>
        <end position="60"/>
    </location>
</feature>